<accession>A0ABS5QKP2</accession>
<dbReference type="Pfam" id="PF00466">
    <property type="entry name" value="Ribosomal_L10"/>
    <property type="match status" value="1"/>
</dbReference>
<name>A0ABS5QKP2_9BACT</name>
<dbReference type="InterPro" id="IPR043141">
    <property type="entry name" value="Ribosomal_uL10-like_sf"/>
</dbReference>
<keyword evidence="7" id="KW-1185">Reference proteome</keyword>
<reference evidence="6 7" key="1">
    <citation type="journal article" date="2021" name="Nat. Commun.">
        <title>Reductive evolution and unique predatory mode in the CPR bacterium Vampirococcus lugosii.</title>
        <authorList>
            <person name="Moreira D."/>
            <person name="Zivanovic Y."/>
            <person name="Lopez-Archilla A.I."/>
            <person name="Iniesto M."/>
            <person name="Lopez-Garcia P."/>
        </authorList>
    </citation>
    <scope>NUCLEOTIDE SEQUENCE [LARGE SCALE GENOMIC DNA]</scope>
    <source>
        <strain evidence="6">Chiprana</strain>
    </source>
</reference>
<evidence type="ECO:0000256" key="5">
    <source>
        <dbReference type="ARBA" id="ARBA00035502"/>
    </source>
</evidence>
<dbReference type="InterPro" id="IPR047865">
    <property type="entry name" value="Ribosomal_uL10_bac_type"/>
</dbReference>
<dbReference type="Gene3D" id="3.30.70.1730">
    <property type="match status" value="1"/>
</dbReference>
<organism evidence="6 7">
    <name type="scientific">Candidatus Vampirococcus lugosii</name>
    <dbReference type="NCBI Taxonomy" id="2789015"/>
    <lineage>
        <taxon>Bacteria</taxon>
        <taxon>Candidatus Absconditibacteriota</taxon>
        <taxon>Vampirococcus</taxon>
    </lineage>
</organism>
<dbReference type="SUPFAM" id="SSF160369">
    <property type="entry name" value="Ribosomal protein L10-like"/>
    <property type="match status" value="1"/>
</dbReference>
<evidence type="ECO:0000313" key="7">
    <source>
        <dbReference type="Proteomes" id="UP000680365"/>
    </source>
</evidence>
<comment type="caution">
    <text evidence="6">The sequence shown here is derived from an EMBL/GenBank/DDBJ whole genome shotgun (WGS) entry which is preliminary data.</text>
</comment>
<gene>
    <name evidence="6" type="ORF">VAMP_25n227</name>
</gene>
<evidence type="ECO:0000256" key="3">
    <source>
        <dbReference type="ARBA" id="ARBA00023274"/>
    </source>
</evidence>
<proteinExistence type="inferred from homology"/>
<evidence type="ECO:0000256" key="2">
    <source>
        <dbReference type="ARBA" id="ARBA00022980"/>
    </source>
</evidence>
<dbReference type="EMBL" id="JAEDAM010000016">
    <property type="protein sequence ID" value="MBS8121800.1"/>
    <property type="molecule type" value="Genomic_DNA"/>
</dbReference>
<dbReference type="InterPro" id="IPR001790">
    <property type="entry name" value="Ribosomal_uL10"/>
</dbReference>
<dbReference type="GO" id="GO:0005840">
    <property type="term" value="C:ribosome"/>
    <property type="evidence" value="ECO:0007669"/>
    <property type="project" value="UniProtKB-KW"/>
</dbReference>
<protein>
    <recommendedName>
        <fullName evidence="4">Large ribosomal subunit protein uL10</fullName>
    </recommendedName>
    <alternativeName>
        <fullName evidence="5">50S ribosomal protein L10</fullName>
    </alternativeName>
</protein>
<evidence type="ECO:0000256" key="1">
    <source>
        <dbReference type="ARBA" id="ARBA00008889"/>
    </source>
</evidence>
<dbReference type="RefSeq" id="WP_213348680.1">
    <property type="nucleotide sequence ID" value="NZ_JAEDAM010000016.1"/>
</dbReference>
<keyword evidence="2 6" id="KW-0689">Ribosomal protein</keyword>
<dbReference type="PANTHER" id="PTHR11560">
    <property type="entry name" value="39S RIBOSOMAL PROTEIN L10, MITOCHONDRIAL"/>
    <property type="match status" value="1"/>
</dbReference>
<comment type="similarity">
    <text evidence="1">Belongs to the universal ribosomal protein uL10 family.</text>
</comment>
<evidence type="ECO:0000256" key="4">
    <source>
        <dbReference type="ARBA" id="ARBA00035202"/>
    </source>
</evidence>
<keyword evidence="3" id="KW-0687">Ribonucleoprotein</keyword>
<evidence type="ECO:0000313" key="6">
    <source>
        <dbReference type="EMBL" id="MBS8121800.1"/>
    </source>
</evidence>
<dbReference type="Proteomes" id="UP000680365">
    <property type="component" value="Unassembled WGS sequence"/>
</dbReference>
<sequence>MALTRKQKESLVDNYKVDIESSSNIVLLKQSGIPVNEINKLRNSIVEFGAKMVVVKKRVFLSTAISSGLGEVSLDDLEGSVIALFSSGENEYLPLKEVSKFVKQAKKEKKLFELVYLGGWYDSEWKDSSYVSEIAELPTKDELLSKFAFLMNYPLRSFAVGVDQIAKKGE</sequence>